<dbReference type="EMBL" id="FNAI01000013">
    <property type="protein sequence ID" value="SDF15269.1"/>
    <property type="molecule type" value="Genomic_DNA"/>
</dbReference>
<dbReference type="InterPro" id="IPR012944">
    <property type="entry name" value="SusD_RagB_dom"/>
</dbReference>
<evidence type="ECO:0000256" key="5">
    <source>
        <dbReference type="ARBA" id="ARBA00023237"/>
    </source>
</evidence>
<dbReference type="SUPFAM" id="SSF48452">
    <property type="entry name" value="TPR-like"/>
    <property type="match status" value="1"/>
</dbReference>
<sequence>MKNILFKRPFFENGIFRINYAVILFIFLATSLPSCKKFVDAGAPVTTLNSQNVFESDATAIATLTGIYTQWSLDSYGLNGGNGSLTALNLLPSLSADDLTLFDGNGNSDFVQIYINSIKSSNSINLSYWQYSYTIINKTNAIIDGLKSSAKVSTPVKNQLLGEAYFVRSFCYFNLINLYDDVPFVTSTNYANTSNLSKTSKSLIYTAIIEDLKLAQSLLNSNFLKGDVLSSYQSGNEERVRPNKYTATALLARAYLYTKDYTNAEIQASTVISNKSTYDTVSINNVFLKNSKESIWSLPSVNSGTLSNTAEGILFLPDASNQFGPGTNLVYLSSNLINSFQTNDKRLSNWTKSIFSAGKIYYFPTKYKIGLYNAASTTTEYSVIFRLAEQYLIRSECRAYLGNINGSLDDLNVIRKRAGLPSFTSLNQSVILAAILQEYRSEFFTEWGQRWFNLKRTNTVDQVMAIYSSQKVYGGLTGTWNTNWKLYPIPLSEIRLDPNLIQNPGYGSN</sequence>
<accession>A0A1G7ISI1</accession>
<comment type="similarity">
    <text evidence="2">Belongs to the SusD family.</text>
</comment>
<dbReference type="InterPro" id="IPR033985">
    <property type="entry name" value="SusD-like_N"/>
</dbReference>
<evidence type="ECO:0000259" key="6">
    <source>
        <dbReference type="Pfam" id="PF07980"/>
    </source>
</evidence>
<evidence type="ECO:0000256" key="1">
    <source>
        <dbReference type="ARBA" id="ARBA00004442"/>
    </source>
</evidence>
<reference evidence="8 9" key="1">
    <citation type="submission" date="2016-10" db="EMBL/GenBank/DDBJ databases">
        <authorList>
            <person name="de Groot N.N."/>
        </authorList>
    </citation>
    <scope>NUCLEOTIDE SEQUENCE [LARGE SCALE GENOMIC DNA]</scope>
    <source>
        <strain evidence="8 9">47C3B</strain>
    </source>
</reference>
<evidence type="ECO:0000256" key="4">
    <source>
        <dbReference type="ARBA" id="ARBA00023136"/>
    </source>
</evidence>
<evidence type="ECO:0000313" key="9">
    <source>
        <dbReference type="Proteomes" id="UP000199072"/>
    </source>
</evidence>
<organism evidence="8 9">
    <name type="scientific">Mucilaginibacter pineti</name>
    <dbReference type="NCBI Taxonomy" id="1391627"/>
    <lineage>
        <taxon>Bacteria</taxon>
        <taxon>Pseudomonadati</taxon>
        <taxon>Bacteroidota</taxon>
        <taxon>Sphingobacteriia</taxon>
        <taxon>Sphingobacteriales</taxon>
        <taxon>Sphingobacteriaceae</taxon>
        <taxon>Mucilaginibacter</taxon>
    </lineage>
</organism>
<evidence type="ECO:0000313" key="8">
    <source>
        <dbReference type="EMBL" id="SDF15269.1"/>
    </source>
</evidence>
<dbReference type="AlphaFoldDB" id="A0A1G7ISI1"/>
<evidence type="ECO:0000256" key="3">
    <source>
        <dbReference type="ARBA" id="ARBA00022729"/>
    </source>
</evidence>
<dbReference type="InterPro" id="IPR011990">
    <property type="entry name" value="TPR-like_helical_dom_sf"/>
</dbReference>
<feature type="domain" description="RagB/SusD" evidence="6">
    <location>
        <begin position="360"/>
        <end position="506"/>
    </location>
</feature>
<protein>
    <submittedName>
        <fullName evidence="8">Starch-binding associating with outer membrane</fullName>
    </submittedName>
</protein>
<dbReference type="STRING" id="1391627.SAMN05216464_113134"/>
<keyword evidence="5" id="KW-0998">Cell outer membrane</keyword>
<name>A0A1G7ISI1_9SPHI</name>
<dbReference type="GO" id="GO:0009279">
    <property type="term" value="C:cell outer membrane"/>
    <property type="evidence" value="ECO:0007669"/>
    <property type="project" value="UniProtKB-SubCell"/>
</dbReference>
<dbReference type="Proteomes" id="UP000199072">
    <property type="component" value="Unassembled WGS sequence"/>
</dbReference>
<feature type="domain" description="SusD-like N-terminal" evidence="7">
    <location>
        <begin position="107"/>
        <end position="256"/>
    </location>
</feature>
<dbReference type="Pfam" id="PF07980">
    <property type="entry name" value="SusD_RagB"/>
    <property type="match status" value="1"/>
</dbReference>
<dbReference type="OrthoDB" id="621570at2"/>
<keyword evidence="3" id="KW-0732">Signal</keyword>
<keyword evidence="9" id="KW-1185">Reference proteome</keyword>
<dbReference type="RefSeq" id="WP_091153322.1">
    <property type="nucleotide sequence ID" value="NZ_FNAI01000013.1"/>
</dbReference>
<proteinExistence type="inferred from homology"/>
<evidence type="ECO:0000256" key="2">
    <source>
        <dbReference type="ARBA" id="ARBA00006275"/>
    </source>
</evidence>
<comment type="subcellular location">
    <subcellularLocation>
        <location evidence="1">Cell outer membrane</location>
    </subcellularLocation>
</comment>
<dbReference type="CDD" id="cd08977">
    <property type="entry name" value="SusD"/>
    <property type="match status" value="1"/>
</dbReference>
<keyword evidence="4" id="KW-0472">Membrane</keyword>
<gene>
    <name evidence="8" type="ORF">SAMN05216464_113134</name>
</gene>
<evidence type="ECO:0000259" key="7">
    <source>
        <dbReference type="Pfam" id="PF14322"/>
    </source>
</evidence>
<dbReference type="Gene3D" id="1.25.40.390">
    <property type="match status" value="1"/>
</dbReference>
<dbReference type="Pfam" id="PF14322">
    <property type="entry name" value="SusD-like_3"/>
    <property type="match status" value="1"/>
</dbReference>